<dbReference type="AlphaFoldDB" id="A0A381ZQR4"/>
<dbReference type="EMBL" id="UINC01022265">
    <property type="protein sequence ID" value="SVA91529.1"/>
    <property type="molecule type" value="Genomic_DNA"/>
</dbReference>
<dbReference type="PANTHER" id="PTHR28055">
    <property type="entry name" value="ALTERED INHERITANCE OF MITOCHONDRIA PROTEIN 41, MITOCHONDRIAL"/>
    <property type="match status" value="1"/>
</dbReference>
<dbReference type="GO" id="GO:0016884">
    <property type="term" value="F:carbon-nitrogen ligase activity, with glutamine as amido-N-donor"/>
    <property type="evidence" value="ECO:0007669"/>
    <property type="project" value="InterPro"/>
</dbReference>
<name>A0A381ZQR4_9ZZZZ</name>
<dbReference type="InterPro" id="IPR003789">
    <property type="entry name" value="Asn/Gln_tRNA_amidoTrase-B-like"/>
</dbReference>
<accession>A0A381ZQR4</accession>
<evidence type="ECO:0000313" key="1">
    <source>
        <dbReference type="EMBL" id="SVA91529.1"/>
    </source>
</evidence>
<dbReference type="InterPro" id="IPR042184">
    <property type="entry name" value="YqeY/Aim41_N"/>
</dbReference>
<dbReference type="InterPro" id="IPR023168">
    <property type="entry name" value="GatB_Yqey_C_2"/>
</dbReference>
<proteinExistence type="predicted"/>
<evidence type="ECO:0008006" key="2">
    <source>
        <dbReference type="Google" id="ProtNLM"/>
    </source>
</evidence>
<gene>
    <name evidence="1" type="ORF">METZ01_LOCUS144383</name>
</gene>
<dbReference type="Pfam" id="PF09424">
    <property type="entry name" value="YqeY"/>
    <property type="match status" value="1"/>
</dbReference>
<reference evidence="1" key="1">
    <citation type="submission" date="2018-05" db="EMBL/GenBank/DDBJ databases">
        <authorList>
            <person name="Lanie J.A."/>
            <person name="Ng W.-L."/>
            <person name="Kazmierczak K.M."/>
            <person name="Andrzejewski T.M."/>
            <person name="Davidsen T.M."/>
            <person name="Wayne K.J."/>
            <person name="Tettelin H."/>
            <person name="Glass J.I."/>
            <person name="Rusch D."/>
            <person name="Podicherti R."/>
            <person name="Tsui H.-C.T."/>
            <person name="Winkler M.E."/>
        </authorList>
    </citation>
    <scope>NUCLEOTIDE SEQUENCE</scope>
</reference>
<dbReference type="InterPro" id="IPR019004">
    <property type="entry name" value="YqeY/Aim41"/>
</dbReference>
<organism evidence="1">
    <name type="scientific">marine metagenome</name>
    <dbReference type="NCBI Taxonomy" id="408172"/>
    <lineage>
        <taxon>unclassified sequences</taxon>
        <taxon>metagenomes</taxon>
        <taxon>ecological metagenomes</taxon>
    </lineage>
</organism>
<protein>
    <recommendedName>
        <fullName evidence="2">GatB/YqeY domain-containing protein</fullName>
    </recommendedName>
</protein>
<dbReference type="SUPFAM" id="SSF89095">
    <property type="entry name" value="GatB/YqeY motif"/>
    <property type="match status" value="1"/>
</dbReference>
<dbReference type="Gene3D" id="1.10.10.410">
    <property type="match status" value="1"/>
</dbReference>
<dbReference type="PANTHER" id="PTHR28055:SF1">
    <property type="entry name" value="ALTERED INHERITANCE OF MITOCHONDRIA PROTEIN 41, MITOCHONDRIAL"/>
    <property type="match status" value="1"/>
</dbReference>
<sequence length="147" mass="16348">MSFIEKIKLDMYSAMKSGEKEKADTLRNLLAKLKDRQIEKRGDLSEKDGLAVIKSQVKQRKESSEIFEKANRSELAEKEKNEMAILGSYLPQMMSDDEIRSLVSSIIEDTGADSISDIGKVMPVILARGGGRVDGKTANAIVRELLE</sequence>
<dbReference type="Gene3D" id="1.10.1510.10">
    <property type="entry name" value="Uncharacterised protein YqeY/AIM41 PF09424, N-terminal domain"/>
    <property type="match status" value="1"/>
</dbReference>